<dbReference type="Gene3D" id="1.10.390.10">
    <property type="entry name" value="Neutral Protease Domain 2"/>
    <property type="match status" value="1"/>
</dbReference>
<name>A0ABX0YSP2_STRTL</name>
<dbReference type="InterPro" id="IPR011096">
    <property type="entry name" value="FTP_domain"/>
</dbReference>
<dbReference type="Gene3D" id="3.10.170.10">
    <property type="match status" value="1"/>
</dbReference>
<dbReference type="PANTHER" id="PTHR33794">
    <property type="entry name" value="BACILLOLYSIN"/>
    <property type="match status" value="1"/>
</dbReference>
<dbReference type="Gene3D" id="3.10.450.490">
    <property type="match status" value="1"/>
</dbReference>
<keyword evidence="5" id="KW-0378">Hydrolase</keyword>
<evidence type="ECO:0000313" key="12">
    <source>
        <dbReference type="EMBL" id="NJP14100.1"/>
    </source>
</evidence>
<evidence type="ECO:0000256" key="3">
    <source>
        <dbReference type="ARBA" id="ARBA00022723"/>
    </source>
</evidence>
<evidence type="ECO:0000256" key="4">
    <source>
        <dbReference type="ARBA" id="ARBA00022729"/>
    </source>
</evidence>
<feature type="region of interest" description="Disordered" evidence="8">
    <location>
        <begin position="113"/>
        <end position="142"/>
    </location>
</feature>
<comment type="similarity">
    <text evidence="1">Belongs to the peptidase M4 family.</text>
</comment>
<evidence type="ECO:0000256" key="2">
    <source>
        <dbReference type="ARBA" id="ARBA00022670"/>
    </source>
</evidence>
<feature type="compositionally biased region" description="Polar residues" evidence="8">
    <location>
        <begin position="11"/>
        <end position="23"/>
    </location>
</feature>
<dbReference type="Pfam" id="PF07504">
    <property type="entry name" value="FTP"/>
    <property type="match status" value="1"/>
</dbReference>
<sequence length="741" mass="77255">MPITDVHLSGAGQTVRATPTLTPLRTAGQPAHRPTPPGPPRRDRAGPASGVRRVTRTPGNLLSSPQLSYSCKHVAAHRSPGGADGRQRGAGHETLLRRALHGHDCSVSIPRGNVISPHGAATPCAPGDRPSRPSPGREGLSSVHRAHIRNVAVAVVLASATATGLTGTALAAPADRPSRTASSAETSAAAVVDAARAAAFAHASATGVGKGDALQVQDVMLDPEGARHVRFQRSHDGMPVLGGDLVVHLDRHLVYTGVTRAAHHTVEPATTTARLTPAQAAATAASAAGGQAGTARLVVDARGGASALAYQVHVTGRADETGTGSRTVVVDAVTGEVRSTTPDSDEFLSPKLLATLRASGQALRPDTASLTVGARRPVPYTSSVATYPRTATGSGTSLFVGTVPLTTTQTGASSYLLKDPTRFGTETRDAKNRLTENFSTGTPISNSTNTWGNGTVSDRTTAAVDAQYGITATLDFYQKTFGRKGIANDSRGAQGMVHFGNRIANAFWDPACTCMLYGDGDGVTFPEPLVALDVTGHELTHGVVDATAGLQPTRVDAAGNQYGEPGALNESLADIFGSAVEFFADNPANPPNYLIGEKLGLSQTFLRRLDHPSLDKLEGTIDYWSPAVHDAEVHAGSGVSSHAFYLLAEGSGRKTVDGVTYDSPTYRNLTVEGIGRDKATAVFYRALTRYMVSSTDFHDARLATLAAARDLYGQDSTEYQAVDRAWAAVNVTAANTPQNRS</sequence>
<evidence type="ECO:0000256" key="8">
    <source>
        <dbReference type="SAM" id="MobiDB-lite"/>
    </source>
</evidence>
<feature type="domain" description="Peptidase M4 C-terminal" evidence="10">
    <location>
        <begin position="563"/>
        <end position="731"/>
    </location>
</feature>
<evidence type="ECO:0000259" key="10">
    <source>
        <dbReference type="Pfam" id="PF02868"/>
    </source>
</evidence>
<dbReference type="Pfam" id="PF02868">
    <property type="entry name" value="Peptidase_M4_C"/>
    <property type="match status" value="1"/>
</dbReference>
<feature type="domain" description="FTP" evidence="11">
    <location>
        <begin position="213"/>
        <end position="251"/>
    </location>
</feature>
<gene>
    <name evidence="12" type="ORF">HCJ95_07295</name>
</gene>
<dbReference type="InterPro" id="IPR050728">
    <property type="entry name" value="Zinc_Metalloprotease_M4"/>
</dbReference>
<dbReference type="InterPro" id="IPR023612">
    <property type="entry name" value="Peptidase_M4"/>
</dbReference>
<dbReference type="Proteomes" id="UP000635996">
    <property type="component" value="Unassembled WGS sequence"/>
</dbReference>
<proteinExistence type="inferred from homology"/>
<keyword evidence="6" id="KW-0862">Zinc</keyword>
<organism evidence="12 13">
    <name type="scientific">Streptomyces thermoviolaceus subsp. thermoviolaceus</name>
    <dbReference type="NCBI Taxonomy" id="66860"/>
    <lineage>
        <taxon>Bacteria</taxon>
        <taxon>Bacillati</taxon>
        <taxon>Actinomycetota</taxon>
        <taxon>Actinomycetes</taxon>
        <taxon>Kitasatosporales</taxon>
        <taxon>Streptomycetaceae</taxon>
        <taxon>Streptomyces</taxon>
    </lineage>
</organism>
<keyword evidence="7" id="KW-0482">Metalloprotease</keyword>
<evidence type="ECO:0000259" key="9">
    <source>
        <dbReference type="Pfam" id="PF01447"/>
    </source>
</evidence>
<feature type="domain" description="Peptidase M4" evidence="9">
    <location>
        <begin position="392"/>
        <end position="544"/>
    </location>
</feature>
<dbReference type="PRINTS" id="PR00730">
    <property type="entry name" value="THERMOLYSIN"/>
</dbReference>
<feature type="region of interest" description="Disordered" evidence="8">
    <location>
        <begin position="1"/>
        <end position="65"/>
    </location>
</feature>
<protein>
    <submittedName>
        <fullName evidence="12">M4 family metallopeptidase</fullName>
    </submittedName>
</protein>
<evidence type="ECO:0000259" key="11">
    <source>
        <dbReference type="Pfam" id="PF07504"/>
    </source>
</evidence>
<evidence type="ECO:0000256" key="7">
    <source>
        <dbReference type="ARBA" id="ARBA00023049"/>
    </source>
</evidence>
<dbReference type="PANTHER" id="PTHR33794:SF1">
    <property type="entry name" value="BACILLOLYSIN"/>
    <property type="match status" value="1"/>
</dbReference>
<dbReference type="InterPro" id="IPR027268">
    <property type="entry name" value="Peptidase_M4/M1_CTD_sf"/>
</dbReference>
<reference evidence="12 13" key="1">
    <citation type="submission" date="2020-03" db="EMBL/GenBank/DDBJ databases">
        <title>WGS of actinomycetes isolated from Thailand.</title>
        <authorList>
            <person name="Thawai C."/>
        </authorList>
    </citation>
    <scope>NUCLEOTIDE SEQUENCE [LARGE SCALE GENOMIC DNA]</scope>
    <source>
        <strain evidence="12 13">NBRC 13905</strain>
    </source>
</reference>
<comment type="caution">
    <text evidence="12">The sequence shown here is derived from an EMBL/GenBank/DDBJ whole genome shotgun (WGS) entry which is preliminary data.</text>
</comment>
<dbReference type="SUPFAM" id="SSF55486">
    <property type="entry name" value="Metalloproteases ('zincins'), catalytic domain"/>
    <property type="match status" value="1"/>
</dbReference>
<dbReference type="InterPro" id="IPR001570">
    <property type="entry name" value="Peptidase_M4_C_domain"/>
</dbReference>
<dbReference type="InterPro" id="IPR013856">
    <property type="entry name" value="Peptidase_M4_domain"/>
</dbReference>
<keyword evidence="3" id="KW-0479">Metal-binding</keyword>
<accession>A0ABX0YSP2</accession>
<evidence type="ECO:0000313" key="13">
    <source>
        <dbReference type="Proteomes" id="UP000635996"/>
    </source>
</evidence>
<evidence type="ECO:0000256" key="6">
    <source>
        <dbReference type="ARBA" id="ARBA00022833"/>
    </source>
</evidence>
<keyword evidence="2" id="KW-0645">Protease</keyword>
<evidence type="ECO:0000256" key="5">
    <source>
        <dbReference type="ARBA" id="ARBA00022801"/>
    </source>
</evidence>
<keyword evidence="4" id="KW-0732">Signal</keyword>
<dbReference type="Pfam" id="PF01447">
    <property type="entry name" value="Peptidase_M4"/>
    <property type="match status" value="1"/>
</dbReference>
<evidence type="ECO:0000256" key="1">
    <source>
        <dbReference type="ARBA" id="ARBA00009388"/>
    </source>
</evidence>
<dbReference type="EMBL" id="JAATEL010000005">
    <property type="protein sequence ID" value="NJP14100.1"/>
    <property type="molecule type" value="Genomic_DNA"/>
</dbReference>
<keyword evidence="13" id="KW-1185">Reference proteome</keyword>
<dbReference type="CDD" id="cd09597">
    <property type="entry name" value="M4_TLP"/>
    <property type="match status" value="1"/>
</dbReference>